<protein>
    <recommendedName>
        <fullName evidence="4">Single-stranded DNA-binding protein</fullName>
    </recommendedName>
</protein>
<dbReference type="EMBL" id="BAABCP010000002">
    <property type="protein sequence ID" value="GAA3947310.1"/>
    <property type="molecule type" value="Genomic_DNA"/>
</dbReference>
<evidence type="ECO:0000256" key="1">
    <source>
        <dbReference type="SAM" id="MobiDB-lite"/>
    </source>
</evidence>
<evidence type="ECO:0000313" key="2">
    <source>
        <dbReference type="EMBL" id="GAA3947310.1"/>
    </source>
</evidence>
<feature type="region of interest" description="Disordered" evidence="1">
    <location>
        <begin position="80"/>
        <end position="118"/>
    </location>
</feature>
<evidence type="ECO:0008006" key="4">
    <source>
        <dbReference type="Google" id="ProtNLM"/>
    </source>
</evidence>
<dbReference type="Proteomes" id="UP001501591">
    <property type="component" value="Unassembled WGS sequence"/>
</dbReference>
<gene>
    <name evidence="2" type="ORF">GCM10022383_26430</name>
</gene>
<accession>A0ABP7NHE4</accession>
<keyword evidence="3" id="KW-1185">Reference proteome</keyword>
<proteinExistence type="predicted"/>
<evidence type="ECO:0000313" key="3">
    <source>
        <dbReference type="Proteomes" id="UP001501591"/>
    </source>
</evidence>
<name>A0ABP7NHE4_9MICO</name>
<comment type="caution">
    <text evidence="2">The sequence shown here is derived from an EMBL/GenBank/DDBJ whole genome shotgun (WGS) entry which is preliminary data.</text>
</comment>
<reference evidence="3" key="1">
    <citation type="journal article" date="2019" name="Int. J. Syst. Evol. Microbiol.">
        <title>The Global Catalogue of Microorganisms (GCM) 10K type strain sequencing project: providing services to taxonomists for standard genome sequencing and annotation.</title>
        <authorList>
            <consortium name="The Broad Institute Genomics Platform"/>
            <consortium name="The Broad Institute Genome Sequencing Center for Infectious Disease"/>
            <person name="Wu L."/>
            <person name="Ma J."/>
        </authorList>
    </citation>
    <scope>NUCLEOTIDE SEQUENCE [LARGE SCALE GENOMIC DNA]</scope>
    <source>
        <strain evidence="3">JCM 17024</strain>
    </source>
</reference>
<sequence>MIFPTVEVLAARQARIRPAGDQKTYVGELRGERPGSAVRQRKDCATTVEVLGRCLEEREMREGSQLRLRLDEQTVQAGMSADGADLELGVRREQPQQLATRVSTRAGDGNDVGHTFSLTEDLPILAPAGTGHAP</sequence>
<organism evidence="2 3">
    <name type="scientific">Microbacterium soli</name>
    <dbReference type="NCBI Taxonomy" id="446075"/>
    <lineage>
        <taxon>Bacteria</taxon>
        <taxon>Bacillati</taxon>
        <taxon>Actinomycetota</taxon>
        <taxon>Actinomycetes</taxon>
        <taxon>Micrococcales</taxon>
        <taxon>Microbacteriaceae</taxon>
        <taxon>Microbacterium</taxon>
    </lineage>
</organism>